<dbReference type="GO" id="GO:0016491">
    <property type="term" value="F:oxidoreductase activity"/>
    <property type="evidence" value="ECO:0007669"/>
    <property type="project" value="InterPro"/>
</dbReference>
<dbReference type="SUPFAM" id="SSF55469">
    <property type="entry name" value="FMN-dependent nitroreductase-like"/>
    <property type="match status" value="1"/>
</dbReference>
<proteinExistence type="predicted"/>
<name>A0A930KIW2_9MICC</name>
<dbReference type="Gene3D" id="3.40.50.720">
    <property type="entry name" value="NAD(P)-binding Rossmann-like Domain"/>
    <property type="match status" value="1"/>
</dbReference>
<dbReference type="AlphaFoldDB" id="A0A930KIW2"/>
<accession>A0A930KIW2</accession>
<dbReference type="Proteomes" id="UP000769484">
    <property type="component" value="Unassembled WGS sequence"/>
</dbReference>
<dbReference type="Gene3D" id="3.40.109.10">
    <property type="entry name" value="NADH Oxidase"/>
    <property type="match status" value="1"/>
</dbReference>
<gene>
    <name evidence="1" type="ORF">HXO56_02975</name>
</gene>
<evidence type="ECO:0000313" key="1">
    <source>
        <dbReference type="EMBL" id="MBF1649054.1"/>
    </source>
</evidence>
<sequence length="536" mass="57818">MALTAEAIGQAAKYDQQLLAPVFPVMRRGVAVKPYETGKLLVGVIKTQVLSGKFAEEQLDTLLQLCDGTRNHSDIAQAMEISEEAVFKAVAFLWTCGLLEDEKAALDVTSGNSEMVTMLSRLGDATGVNPHWSHAIKALQTTTVCIVGSQKLSDKFSRILNESGVQVSKSIDDPAVHLIIALVTSENDDDLLAFSTIAWDRGLPLIRIAITQQRLEVGPYIDPSFTPCLNCAIASKTSSFDASSEEADEADIQLALGIAVHQIIGLVSRSYASYLPNDTKIIDLNTFENTSYAPATRAGCPVCGSATGPVAPKPTLAARYEQSVAIPPRKFVDVKGHQVHYKPSNLQLQRQFREFSNAERVELSVPDPNLMGIKQGLNMETLSLVLYYSAGLRPQDSSTEKLRRWTAAGGNIGSVGVRVVVADSTILPVGTYVYIESDHSLKRLNTEVPVKGSPITLVLFGNVYKVAQKYGSFALRVCLQDAGCSVATARLVCQDLGISWHPLAQWNEQQLCACCSAVPGHEPVTAVIQIGGTDAD</sequence>
<comment type="caution">
    <text evidence="1">The sequence shown here is derived from an EMBL/GenBank/DDBJ whole genome shotgun (WGS) entry which is preliminary data.</text>
</comment>
<dbReference type="EMBL" id="JABZXJ010000008">
    <property type="protein sequence ID" value="MBF1649054.1"/>
    <property type="molecule type" value="Genomic_DNA"/>
</dbReference>
<reference evidence="1" key="1">
    <citation type="submission" date="2020-04" db="EMBL/GenBank/DDBJ databases">
        <title>Deep metagenomics examines the oral microbiome during advanced dental caries in children, revealing novel taxa and co-occurrences with host molecules.</title>
        <authorList>
            <person name="Baker J.L."/>
            <person name="Morton J.T."/>
            <person name="Dinis M."/>
            <person name="Alvarez R."/>
            <person name="Tran N.C."/>
            <person name="Knight R."/>
            <person name="Edlund A."/>
        </authorList>
    </citation>
    <scope>NUCLEOTIDE SEQUENCE</scope>
    <source>
        <strain evidence="1">JCVI_47_bin.4</strain>
    </source>
</reference>
<organism evidence="1 2">
    <name type="scientific">Rothia dentocariosa</name>
    <dbReference type="NCBI Taxonomy" id="2047"/>
    <lineage>
        <taxon>Bacteria</taxon>
        <taxon>Bacillati</taxon>
        <taxon>Actinomycetota</taxon>
        <taxon>Actinomycetes</taxon>
        <taxon>Micrococcales</taxon>
        <taxon>Micrococcaceae</taxon>
        <taxon>Rothia</taxon>
    </lineage>
</organism>
<protein>
    <submittedName>
        <fullName evidence="1">Uncharacterized protein</fullName>
    </submittedName>
</protein>
<dbReference type="InterPro" id="IPR000415">
    <property type="entry name" value="Nitroreductase-like"/>
</dbReference>
<evidence type="ECO:0000313" key="2">
    <source>
        <dbReference type="Proteomes" id="UP000769484"/>
    </source>
</evidence>